<evidence type="ECO:0000313" key="1">
    <source>
        <dbReference type="EMBL" id="MFC3915051.1"/>
    </source>
</evidence>
<dbReference type="InterPro" id="IPR029037">
    <property type="entry name" value="DUF1407/YfgJ-like_sf"/>
</dbReference>
<dbReference type="Pfam" id="PF07191">
    <property type="entry name" value="Zn_ribbon_6"/>
    <property type="match status" value="1"/>
</dbReference>
<dbReference type="RefSeq" id="WP_377154682.1">
    <property type="nucleotide sequence ID" value="NZ_JBHSAF010000015.1"/>
</dbReference>
<name>A0ABV8CTF1_9GAMM</name>
<keyword evidence="2" id="KW-1185">Reference proteome</keyword>
<protein>
    <submittedName>
        <fullName evidence="1">Zinc ribbon domain-containing protein</fullName>
    </submittedName>
</protein>
<comment type="caution">
    <text evidence="1">The sequence shown here is derived from an EMBL/GenBank/DDBJ whole genome shotgun (WGS) entry which is preliminary data.</text>
</comment>
<sequence length="76" mass="8401">MAYQIACPACGSEALDPRRSQSECSACHQHFVVTAHCPECDEVLERVQACGAVDFFCNHCNNLVSKRAARYDLRPA</sequence>
<reference evidence="2" key="1">
    <citation type="journal article" date="2019" name="Int. J. Syst. Evol. Microbiol.">
        <title>The Global Catalogue of Microorganisms (GCM) 10K type strain sequencing project: providing services to taxonomists for standard genome sequencing and annotation.</title>
        <authorList>
            <consortium name="The Broad Institute Genomics Platform"/>
            <consortium name="The Broad Institute Genome Sequencing Center for Infectious Disease"/>
            <person name="Wu L."/>
            <person name="Ma J."/>
        </authorList>
    </citation>
    <scope>NUCLEOTIDE SEQUENCE [LARGE SCALE GENOMIC DNA]</scope>
    <source>
        <strain evidence="2">CCUG 54939</strain>
    </source>
</reference>
<proteinExistence type="predicted"/>
<dbReference type="Proteomes" id="UP001595692">
    <property type="component" value="Unassembled WGS sequence"/>
</dbReference>
<accession>A0ABV8CTF1</accession>
<gene>
    <name evidence="1" type="ORF">ACFOSS_16535</name>
</gene>
<evidence type="ECO:0000313" key="2">
    <source>
        <dbReference type="Proteomes" id="UP001595692"/>
    </source>
</evidence>
<dbReference type="SUPFAM" id="SSF161187">
    <property type="entry name" value="YfgJ-like"/>
    <property type="match status" value="1"/>
</dbReference>
<dbReference type="EMBL" id="JBHSAF010000015">
    <property type="protein sequence ID" value="MFC3915051.1"/>
    <property type="molecule type" value="Genomic_DNA"/>
</dbReference>
<organism evidence="1 2">
    <name type="scientific">Pseudaeromonas sharmana</name>
    <dbReference type="NCBI Taxonomy" id="328412"/>
    <lineage>
        <taxon>Bacteria</taxon>
        <taxon>Pseudomonadati</taxon>
        <taxon>Pseudomonadota</taxon>
        <taxon>Gammaproteobacteria</taxon>
        <taxon>Aeromonadales</taxon>
        <taxon>Aeromonadaceae</taxon>
        <taxon>Pseudaeromonas</taxon>
    </lineage>
</organism>
<dbReference type="Gene3D" id="2.10.290.10">
    <property type="entry name" value="YfgJ-like"/>
    <property type="match status" value="1"/>
</dbReference>
<dbReference type="InterPro" id="IPR010807">
    <property type="entry name" value="YfgJ-like"/>
</dbReference>